<dbReference type="PANTHER" id="PTHR46107:SF1">
    <property type="entry name" value="THIOREDOXIN-RELATED TRANSMEMBRANE PROTEIN 4"/>
    <property type="match status" value="1"/>
</dbReference>
<gene>
    <name evidence="9" type="ORF">P7K49_009355</name>
</gene>
<dbReference type="EMBL" id="JASSZA010000005">
    <property type="protein sequence ID" value="KAK2109609.1"/>
    <property type="molecule type" value="Genomic_DNA"/>
</dbReference>
<organism evidence="9 10">
    <name type="scientific">Saguinus oedipus</name>
    <name type="common">Cotton-top tamarin</name>
    <name type="synonym">Oedipomidas oedipus</name>
    <dbReference type="NCBI Taxonomy" id="9490"/>
    <lineage>
        <taxon>Eukaryota</taxon>
        <taxon>Metazoa</taxon>
        <taxon>Chordata</taxon>
        <taxon>Craniata</taxon>
        <taxon>Vertebrata</taxon>
        <taxon>Euteleostomi</taxon>
        <taxon>Mammalia</taxon>
        <taxon>Eutheria</taxon>
        <taxon>Euarchontoglires</taxon>
        <taxon>Primates</taxon>
        <taxon>Haplorrhini</taxon>
        <taxon>Platyrrhini</taxon>
        <taxon>Cebidae</taxon>
        <taxon>Callitrichinae</taxon>
        <taxon>Saguinus</taxon>
    </lineage>
</organism>
<evidence type="ECO:0000256" key="5">
    <source>
        <dbReference type="ARBA" id="ARBA00022982"/>
    </source>
</evidence>
<keyword evidence="2" id="KW-0813">Transport</keyword>
<comment type="subcellular location">
    <subcellularLocation>
        <location evidence="1">Endoplasmic reticulum membrane</location>
        <topology evidence="1">Single-pass membrane protein</topology>
    </subcellularLocation>
</comment>
<proteinExistence type="predicted"/>
<keyword evidence="8" id="KW-0676">Redox-active center</keyword>
<comment type="caution">
    <text evidence="9">The sequence shown here is derived from an EMBL/GenBank/DDBJ whole genome shotgun (WGS) entry which is preliminary data.</text>
</comment>
<keyword evidence="6" id="KW-0472">Membrane</keyword>
<dbReference type="PANTHER" id="PTHR46107">
    <property type="entry name" value="DUMPY: SHORTER THAN WILD-TYPE"/>
    <property type="match status" value="1"/>
</dbReference>
<evidence type="ECO:0000256" key="4">
    <source>
        <dbReference type="ARBA" id="ARBA00022824"/>
    </source>
</evidence>
<keyword evidence="5" id="KW-0249">Electron transport</keyword>
<keyword evidence="6" id="KW-1133">Transmembrane helix</keyword>
<evidence type="ECO:0000256" key="3">
    <source>
        <dbReference type="ARBA" id="ARBA00022729"/>
    </source>
</evidence>
<keyword evidence="7" id="KW-1015">Disulfide bond</keyword>
<evidence type="ECO:0000256" key="6">
    <source>
        <dbReference type="ARBA" id="ARBA00022989"/>
    </source>
</evidence>
<evidence type="ECO:0000256" key="8">
    <source>
        <dbReference type="ARBA" id="ARBA00023284"/>
    </source>
</evidence>
<reference evidence="9 10" key="1">
    <citation type="submission" date="2023-05" db="EMBL/GenBank/DDBJ databases">
        <title>B98-5 Cell Line De Novo Hybrid Assembly: An Optical Mapping Approach.</title>
        <authorList>
            <person name="Kananen K."/>
            <person name="Auerbach J.A."/>
            <person name="Kautto E."/>
            <person name="Blachly J.S."/>
        </authorList>
    </citation>
    <scope>NUCLEOTIDE SEQUENCE [LARGE SCALE GENOMIC DNA]</scope>
    <source>
        <strain evidence="9">B95-8</strain>
        <tissue evidence="9">Cell line</tissue>
    </source>
</reference>
<keyword evidence="10" id="KW-1185">Reference proteome</keyword>
<evidence type="ECO:0000256" key="1">
    <source>
        <dbReference type="ARBA" id="ARBA00004389"/>
    </source>
</evidence>
<dbReference type="InterPro" id="IPR052454">
    <property type="entry name" value="TMX_domain-containing"/>
</dbReference>
<evidence type="ECO:0000256" key="7">
    <source>
        <dbReference type="ARBA" id="ARBA00023157"/>
    </source>
</evidence>
<dbReference type="Proteomes" id="UP001266305">
    <property type="component" value="Unassembled WGS sequence"/>
</dbReference>
<keyword evidence="4" id="KW-0256">Endoplasmic reticulum</keyword>
<evidence type="ECO:0000313" key="10">
    <source>
        <dbReference type="Proteomes" id="UP001266305"/>
    </source>
</evidence>
<keyword evidence="6" id="KW-0812">Transmembrane</keyword>
<accession>A0ABQ9VJR5</accession>
<keyword evidence="3" id="KW-0732">Signal</keyword>
<evidence type="ECO:0000256" key="2">
    <source>
        <dbReference type="ARBA" id="ARBA00022448"/>
    </source>
</evidence>
<evidence type="ECO:0000313" key="9">
    <source>
        <dbReference type="EMBL" id="KAK2109609.1"/>
    </source>
</evidence>
<name>A0ABQ9VJR5_SAGOE</name>
<sequence length="125" mass="14232">MAILLFAKDGIFRRYRGPGIFEDLQNYILQKKWQSVEPLTGWKSPASLTMSGMAGLFSISGKIWATHQRGGYHESNVQKIELQEATLPNQIGLEVLGNNDLKDQKMAEFLQETQIPLQRKLIQEN</sequence>
<protein>
    <submittedName>
        <fullName evidence="9">Uncharacterized protein</fullName>
    </submittedName>
</protein>